<evidence type="ECO:0000313" key="3">
    <source>
        <dbReference type="Proteomes" id="UP000202544"/>
    </source>
</evidence>
<dbReference type="Proteomes" id="UP000202544">
    <property type="component" value="Segment"/>
</dbReference>
<name>D2J4M2_9BBAC</name>
<feature type="compositionally biased region" description="Basic and acidic residues" evidence="1">
    <location>
        <begin position="80"/>
        <end position="90"/>
    </location>
</feature>
<evidence type="ECO:0000256" key="1">
    <source>
        <dbReference type="SAM" id="MobiDB-lite"/>
    </source>
</evidence>
<accession>D2J4M2</accession>
<feature type="region of interest" description="Disordered" evidence="1">
    <location>
        <begin position="80"/>
        <end position="147"/>
    </location>
</feature>
<dbReference type="OrthoDB" id="27309at10239"/>
<reference evidence="2 3" key="2">
    <citation type="journal article" date="2012" name="J. Virol.">
        <title>The Genome of Pieris rapae Granulovirus.</title>
        <authorList>
            <person name="Zhang B.Q."/>
            <person name="Cheng R.L."/>
            <person name="Wang X.F."/>
            <person name="Zhang C.X."/>
        </authorList>
    </citation>
    <scope>NUCLEOTIDE SEQUENCE [LARGE SCALE GENOMIC DNA]</scope>
    <source>
        <strain evidence="2">Wuhan</strain>
    </source>
</reference>
<evidence type="ECO:0000313" key="2">
    <source>
        <dbReference type="EMBL" id="ACZ63541.1"/>
    </source>
</evidence>
<keyword evidence="3" id="KW-1185">Reference proteome</keyword>
<dbReference type="RefSeq" id="YP_003429379.1">
    <property type="nucleotide sequence ID" value="NC_013797.1"/>
</dbReference>
<proteinExistence type="predicted"/>
<sequence>MSSLKELYHEIIKTQQDIAMTYGRVVLVENELKKKISEDNKNNEINEKLDDLQQQIKDVVDLLKEKQELEKLNETAVIKEKTETSDDTNKKPKVVSFNETNENGEISHKISEEINENKQNLQKNSEEIGDKNLHEISEDTVDTSNNK</sequence>
<dbReference type="GeneID" id="11107062"/>
<dbReference type="EMBL" id="GQ884143">
    <property type="protein sequence ID" value="ACZ63541.1"/>
    <property type="molecule type" value="Genomic_DNA"/>
</dbReference>
<feature type="compositionally biased region" description="Basic and acidic residues" evidence="1">
    <location>
        <begin position="124"/>
        <end position="137"/>
    </location>
</feature>
<organism evidence="2 3">
    <name type="scientific">Pieris rapae granulovirus Wuhan</name>
    <dbReference type="NCBI Taxonomy" id="2848030"/>
    <lineage>
        <taxon>Viruses</taxon>
        <taxon>Viruses incertae sedis</taxon>
        <taxon>Naldaviricetes</taxon>
        <taxon>Lefavirales</taxon>
        <taxon>Baculoviridae</taxon>
        <taxon>Betabaculovirus</taxon>
        <taxon>Betabaculovirus arrapae</taxon>
    </lineage>
</organism>
<dbReference type="KEGG" id="vg:11107062"/>
<protein>
    <submittedName>
        <fullName evidence="2">PrGVORF55</fullName>
    </submittedName>
</protein>
<feature type="compositionally biased region" description="Basic and acidic residues" evidence="1">
    <location>
        <begin position="105"/>
        <end position="116"/>
    </location>
</feature>
<reference evidence="2 3" key="1">
    <citation type="journal article" date="2011" name="J. Proteome Res.">
        <title>ODV-associated proteins of the Pieris rapae granulovirus.</title>
        <authorList>
            <person name="Wang X.F."/>
            <person name="Zhang B.Q."/>
            <person name="Xu H.J."/>
            <person name="Cui Y.J."/>
            <person name="Xu Y.P."/>
            <person name="Zhang M.J."/>
            <person name="Han Y.S."/>
            <person name="Lee Y.S."/>
            <person name="Bao Y.Y."/>
            <person name="Zhang C.X."/>
        </authorList>
    </citation>
    <scope>NUCLEOTIDE SEQUENCE [LARGE SCALE GENOMIC DNA]</scope>
    <source>
        <strain evidence="2">Wuhan</strain>
    </source>
</reference>